<dbReference type="GO" id="GO:0006493">
    <property type="term" value="P:protein O-linked glycosylation"/>
    <property type="evidence" value="ECO:0007669"/>
    <property type="project" value="TreeGrafter"/>
</dbReference>
<dbReference type="Pfam" id="PF13181">
    <property type="entry name" value="TPR_8"/>
    <property type="match status" value="1"/>
</dbReference>
<dbReference type="STRING" id="112090.W4GAE9"/>
<keyword evidence="9" id="KW-0732">Signal</keyword>
<feature type="signal peptide" evidence="9">
    <location>
        <begin position="1"/>
        <end position="26"/>
    </location>
</feature>
<dbReference type="OrthoDB" id="9991317at2759"/>
<evidence type="ECO:0000256" key="2">
    <source>
        <dbReference type="ARBA" id="ARBA00005386"/>
    </source>
</evidence>
<evidence type="ECO:0000256" key="5">
    <source>
        <dbReference type="ARBA" id="ARBA00022679"/>
    </source>
</evidence>
<dbReference type="GeneID" id="20811746"/>
<dbReference type="Gene3D" id="3.40.50.11380">
    <property type="match status" value="1"/>
</dbReference>
<keyword evidence="5" id="KW-0808">Transferase</keyword>
<evidence type="ECO:0000259" key="10">
    <source>
        <dbReference type="Pfam" id="PF13844"/>
    </source>
</evidence>
<evidence type="ECO:0000256" key="8">
    <source>
        <dbReference type="PROSITE-ProRule" id="PRU00339"/>
    </source>
</evidence>
<evidence type="ECO:0000256" key="6">
    <source>
        <dbReference type="ARBA" id="ARBA00022737"/>
    </source>
</evidence>
<keyword evidence="6" id="KW-0677">Repeat</keyword>
<comment type="similarity">
    <text evidence="2">Belongs to the glycosyltransferase 41 family. O-GlcNAc transferase subfamily.</text>
</comment>
<reference evidence="11" key="1">
    <citation type="submission" date="2013-12" db="EMBL/GenBank/DDBJ databases">
        <title>The Genome Sequence of Aphanomyces astaci APO3.</title>
        <authorList>
            <consortium name="The Broad Institute Genomics Platform"/>
            <person name="Russ C."/>
            <person name="Tyler B."/>
            <person name="van West P."/>
            <person name="Dieguez-Uribeondo J."/>
            <person name="Young S.K."/>
            <person name="Zeng Q."/>
            <person name="Gargeya S."/>
            <person name="Fitzgerald M."/>
            <person name="Abouelleil A."/>
            <person name="Alvarado L."/>
            <person name="Chapman S.B."/>
            <person name="Gainer-Dewar J."/>
            <person name="Goldberg J."/>
            <person name="Griggs A."/>
            <person name="Gujja S."/>
            <person name="Hansen M."/>
            <person name="Howarth C."/>
            <person name="Imamovic A."/>
            <person name="Ireland A."/>
            <person name="Larimer J."/>
            <person name="McCowan C."/>
            <person name="Murphy C."/>
            <person name="Pearson M."/>
            <person name="Poon T.W."/>
            <person name="Priest M."/>
            <person name="Roberts A."/>
            <person name="Saif S."/>
            <person name="Shea T."/>
            <person name="Sykes S."/>
            <person name="Wortman J."/>
            <person name="Nusbaum C."/>
            <person name="Birren B."/>
        </authorList>
    </citation>
    <scope>NUCLEOTIDE SEQUENCE [LARGE SCALE GENOMIC DNA]</scope>
    <source>
        <strain evidence="11">APO3</strain>
    </source>
</reference>
<dbReference type="InterPro" id="IPR019734">
    <property type="entry name" value="TPR_rpt"/>
</dbReference>
<feature type="repeat" description="TPR" evidence="8">
    <location>
        <begin position="234"/>
        <end position="267"/>
    </location>
</feature>
<evidence type="ECO:0000256" key="4">
    <source>
        <dbReference type="ARBA" id="ARBA00022676"/>
    </source>
</evidence>
<evidence type="ECO:0000256" key="3">
    <source>
        <dbReference type="ARBA" id="ARBA00011970"/>
    </source>
</evidence>
<proteinExistence type="inferred from homology"/>
<protein>
    <recommendedName>
        <fullName evidence="3">protein O-GlcNAc transferase</fullName>
        <ecNumber evidence="3">2.4.1.255</ecNumber>
    </recommendedName>
</protein>
<sequence length="1195" mass="132933">MVSRRVWTCVVLVCTIIAIMMARSYAHLAAIGDGEEGIWNTWDMMQEEKLLLPSGSLEFVRQAPIVAQVGRHDSFLQQPRPSSNALSVESMHQHCNHLSSQVSQTTAANHCWTTLFDLFPATPFQVHYDYAKYIEQKGADTSTGDVIAAYERALAVMTEPTSLLSLDAMNRLGLLWLKQSRPHIAIDIFRQSLRWHPFECALYGNLASAYLELGNVSAALAAATTSISLAPDNAALHHNIGNMHQQAGDMNAAMAHWQKAVDANPLVPNPLFSLGIAVGNQGHTRTSTAYFTQAIILATQHAPDLRDIARIQHATSLLPRVYESTDEIVLVRHQFQAALDSLLADSPLNLGHNPIYTTGCGSMGYYLVYQGGVNKPLRRQLAQIYTLSMPALGFVAPHVLASRHQTFQFPHTSRYVRHPPQPPNESGYSSISLTRRIRVGILSSFMYHHSVGLLMQGVLTRLSNATYELVLLRSRPWQHDHVSRHAAAHMSQDIQLPTDVFQAQRVVAALELDILVFTEIGMDPGTYFLAFSTLALRSVLFWGHAITSGLSTVDYFITSDLFNSNPDEFTETLYPMQSLTTLFRRPKFTFDRSLLTFLPTIEPHNVLFVVPQTLYKLHPDMDAILAAILTGLPHSYVVLLEGSVPHLATLIQRRLGRVLSPQDLHTRVVFAPYLSTDAFLTLCQVADVVLDPFPVGGGRSSLEIFSVGTPVVVHRNRTSIVQLTAAMYTKMNITTCCVASSDAAYVAMAIHLGSNTSYRDELSSLIQRRSSVLYDSDAATVADVMNDWDQCLHTILAMPPPPSNRSQPTPVNRLGFRLQVAGQPSVEVVLRSNDEEPAAVAAAVAASHKLEPLHQYYIQTLLFNGLQRWRQQSPQVAISADVFPGMTPPVDVYVGDDVALAVHVHLWRYKYRMSGTELGHVIASIRSALNHADESTLWIAARGAQYPPPPPTPPLRSFIAPLVSHQTCVTVVVTTCKRLSLFLATMHSFLPYAATSSVCMLLVLDDHSSAADRRVMQDTFPAVEFVFTRRKGHAHSLNTMLELVTTRFMLYLEDDWRWEPSLPHHPLAHALAILEHDPTIVQVLVNTQHSGWPRRLPTTDDSSFGLYFRHEYGVVDHAFGYWPGFSLNPGVWDLKRLSRCPALRFNESSDVFEREFSLAVWRCGLHVAMLPYTTAVHIGTNGSAYVLNGLPRRFD</sequence>
<dbReference type="SUPFAM" id="SSF53756">
    <property type="entry name" value="UDP-Glycosyltransferase/glycogen phosphorylase"/>
    <property type="match status" value="1"/>
</dbReference>
<dbReference type="EC" id="2.4.1.255" evidence="3"/>
<feature type="repeat" description="TPR" evidence="8">
    <location>
        <begin position="200"/>
        <end position="233"/>
    </location>
</feature>
<dbReference type="SUPFAM" id="SSF53448">
    <property type="entry name" value="Nucleotide-diphospho-sugar transferases"/>
    <property type="match status" value="1"/>
</dbReference>
<feature type="chain" id="PRO_5004841006" description="protein O-GlcNAc transferase" evidence="9">
    <location>
        <begin position="27"/>
        <end position="1195"/>
    </location>
</feature>
<feature type="domain" description="O-GlcNAc transferase C-terminal" evidence="10">
    <location>
        <begin position="606"/>
        <end position="776"/>
    </location>
</feature>
<dbReference type="GO" id="GO:0097363">
    <property type="term" value="F:protein O-acetylglucosaminyltransferase activity"/>
    <property type="evidence" value="ECO:0007669"/>
    <property type="project" value="UniProtKB-EC"/>
</dbReference>
<evidence type="ECO:0000256" key="9">
    <source>
        <dbReference type="SAM" id="SignalP"/>
    </source>
</evidence>
<dbReference type="InterPro" id="IPR011990">
    <property type="entry name" value="TPR-like_helical_dom_sf"/>
</dbReference>
<dbReference type="PANTHER" id="PTHR44998">
    <property type="match status" value="1"/>
</dbReference>
<dbReference type="Gene3D" id="3.90.550.10">
    <property type="entry name" value="Spore Coat Polysaccharide Biosynthesis Protein SpsA, Chain A"/>
    <property type="match status" value="1"/>
</dbReference>
<dbReference type="SMART" id="SM00028">
    <property type="entry name" value="TPR"/>
    <property type="match status" value="4"/>
</dbReference>
<dbReference type="Pfam" id="PF13844">
    <property type="entry name" value="Glyco_transf_41"/>
    <property type="match status" value="1"/>
</dbReference>
<gene>
    <name evidence="11" type="ORF">H257_09750</name>
</gene>
<dbReference type="InterPro" id="IPR029044">
    <property type="entry name" value="Nucleotide-diphossugar_trans"/>
</dbReference>
<dbReference type="SUPFAM" id="SSF48452">
    <property type="entry name" value="TPR-like"/>
    <property type="match status" value="1"/>
</dbReference>
<evidence type="ECO:0000256" key="1">
    <source>
        <dbReference type="ARBA" id="ARBA00004922"/>
    </source>
</evidence>
<dbReference type="PROSITE" id="PS50005">
    <property type="entry name" value="TPR"/>
    <property type="match status" value="2"/>
</dbReference>
<keyword evidence="4" id="KW-0328">Glycosyltransferase</keyword>
<dbReference type="EMBL" id="KI913137">
    <property type="protein sequence ID" value="ETV76266.1"/>
    <property type="molecule type" value="Genomic_DNA"/>
</dbReference>
<dbReference type="VEuPathDB" id="FungiDB:H257_09750"/>
<dbReference type="Gene3D" id="3.40.50.2000">
    <property type="entry name" value="Glycogen Phosphorylase B"/>
    <property type="match status" value="1"/>
</dbReference>
<dbReference type="Gene3D" id="1.25.40.10">
    <property type="entry name" value="Tetratricopeptide repeat domain"/>
    <property type="match status" value="1"/>
</dbReference>
<dbReference type="PANTHER" id="PTHR44998:SF1">
    <property type="entry name" value="UDP-N-ACETYLGLUCOSAMINE--PEPTIDE N-ACETYLGLUCOSAMINYLTRANSFERASE 110 KDA SUBUNIT"/>
    <property type="match status" value="1"/>
</dbReference>
<evidence type="ECO:0000256" key="7">
    <source>
        <dbReference type="ARBA" id="ARBA00022803"/>
    </source>
</evidence>
<name>W4GAE9_APHAT</name>
<evidence type="ECO:0000313" key="11">
    <source>
        <dbReference type="EMBL" id="ETV76266.1"/>
    </source>
</evidence>
<organism evidence="11">
    <name type="scientific">Aphanomyces astaci</name>
    <name type="common">Crayfish plague agent</name>
    <dbReference type="NCBI Taxonomy" id="112090"/>
    <lineage>
        <taxon>Eukaryota</taxon>
        <taxon>Sar</taxon>
        <taxon>Stramenopiles</taxon>
        <taxon>Oomycota</taxon>
        <taxon>Saprolegniomycetes</taxon>
        <taxon>Saprolegniales</taxon>
        <taxon>Verrucalvaceae</taxon>
        <taxon>Aphanomyces</taxon>
    </lineage>
</organism>
<keyword evidence="7 8" id="KW-0802">TPR repeat</keyword>
<dbReference type="RefSeq" id="XP_009834391.1">
    <property type="nucleotide sequence ID" value="XM_009836089.1"/>
</dbReference>
<comment type="pathway">
    <text evidence="1">Protein modification; protein glycosylation.</text>
</comment>
<accession>W4GAE9</accession>
<dbReference type="InterPro" id="IPR029489">
    <property type="entry name" value="OGT/SEC/SPY_C"/>
</dbReference>
<dbReference type="AlphaFoldDB" id="W4GAE9"/>